<proteinExistence type="predicted"/>
<protein>
    <recommendedName>
        <fullName evidence="2">Glycan binding protein Y3-like domain-containing protein</fullName>
    </recommendedName>
</protein>
<evidence type="ECO:0000313" key="3">
    <source>
        <dbReference type="EMBL" id="KAF9061254.1"/>
    </source>
</evidence>
<accession>A0A9P5PDB5</accession>
<gene>
    <name evidence="3" type="ORF">BDP27DRAFT_1338384</name>
</gene>
<dbReference type="Pfam" id="PF22803">
    <property type="entry name" value="GBD_Y3"/>
    <property type="match status" value="1"/>
</dbReference>
<keyword evidence="1" id="KW-0732">Signal</keyword>
<organism evidence="3 4">
    <name type="scientific">Rhodocollybia butyracea</name>
    <dbReference type="NCBI Taxonomy" id="206335"/>
    <lineage>
        <taxon>Eukaryota</taxon>
        <taxon>Fungi</taxon>
        <taxon>Dikarya</taxon>
        <taxon>Basidiomycota</taxon>
        <taxon>Agaricomycotina</taxon>
        <taxon>Agaricomycetes</taxon>
        <taxon>Agaricomycetidae</taxon>
        <taxon>Agaricales</taxon>
        <taxon>Marasmiineae</taxon>
        <taxon>Omphalotaceae</taxon>
        <taxon>Rhodocollybia</taxon>
    </lineage>
</organism>
<feature type="domain" description="Glycan binding protein Y3-like" evidence="2">
    <location>
        <begin position="44"/>
        <end position="137"/>
    </location>
</feature>
<dbReference type="AlphaFoldDB" id="A0A9P5PDB5"/>
<sequence>MFFQASHCNFHSKFGFVAFITLASISSPVLGQIFSCFESGEVGDCSQFIDAFCQSGNDITVLNEQDNFSRCFNAPGGGFKCDLTAWNEFGTVSQNPLTANCENVLNAIAENCPRGGQGMNVDTSPFELRMIPNSGSCSFNGN</sequence>
<dbReference type="Proteomes" id="UP000772434">
    <property type="component" value="Unassembled WGS sequence"/>
</dbReference>
<comment type="caution">
    <text evidence="3">The sequence shown here is derived from an EMBL/GenBank/DDBJ whole genome shotgun (WGS) entry which is preliminary data.</text>
</comment>
<reference evidence="3" key="1">
    <citation type="submission" date="2020-11" db="EMBL/GenBank/DDBJ databases">
        <authorList>
            <consortium name="DOE Joint Genome Institute"/>
            <person name="Ahrendt S."/>
            <person name="Riley R."/>
            <person name="Andreopoulos W."/>
            <person name="Labutti K."/>
            <person name="Pangilinan J."/>
            <person name="Ruiz-Duenas F.J."/>
            <person name="Barrasa J.M."/>
            <person name="Sanchez-Garcia M."/>
            <person name="Camarero S."/>
            <person name="Miyauchi S."/>
            <person name="Serrano A."/>
            <person name="Linde D."/>
            <person name="Babiker R."/>
            <person name="Drula E."/>
            <person name="Ayuso-Fernandez I."/>
            <person name="Pacheco R."/>
            <person name="Padilla G."/>
            <person name="Ferreira P."/>
            <person name="Barriuso J."/>
            <person name="Kellner H."/>
            <person name="Castanera R."/>
            <person name="Alfaro M."/>
            <person name="Ramirez L."/>
            <person name="Pisabarro A.G."/>
            <person name="Kuo A."/>
            <person name="Tritt A."/>
            <person name="Lipzen A."/>
            <person name="He G."/>
            <person name="Yan M."/>
            <person name="Ng V."/>
            <person name="Cullen D."/>
            <person name="Martin F."/>
            <person name="Rosso M.-N."/>
            <person name="Henrissat B."/>
            <person name="Hibbett D."/>
            <person name="Martinez A.T."/>
            <person name="Grigoriev I.V."/>
        </authorList>
    </citation>
    <scope>NUCLEOTIDE SEQUENCE</scope>
    <source>
        <strain evidence="3">AH 40177</strain>
    </source>
</reference>
<keyword evidence="4" id="KW-1185">Reference proteome</keyword>
<feature type="signal peptide" evidence="1">
    <location>
        <begin position="1"/>
        <end position="31"/>
    </location>
</feature>
<evidence type="ECO:0000313" key="4">
    <source>
        <dbReference type="Proteomes" id="UP000772434"/>
    </source>
</evidence>
<evidence type="ECO:0000259" key="2">
    <source>
        <dbReference type="Pfam" id="PF22803"/>
    </source>
</evidence>
<dbReference type="InterPro" id="IPR054443">
    <property type="entry name" value="Y3-like_dom"/>
</dbReference>
<dbReference type="EMBL" id="JADNRY010000208">
    <property type="protein sequence ID" value="KAF9061254.1"/>
    <property type="molecule type" value="Genomic_DNA"/>
</dbReference>
<feature type="chain" id="PRO_5040265047" description="Glycan binding protein Y3-like domain-containing protein" evidence="1">
    <location>
        <begin position="32"/>
        <end position="142"/>
    </location>
</feature>
<evidence type="ECO:0000256" key="1">
    <source>
        <dbReference type="SAM" id="SignalP"/>
    </source>
</evidence>
<name>A0A9P5PDB5_9AGAR</name>
<dbReference type="OrthoDB" id="2843037at2759"/>